<reference evidence="1 2" key="1">
    <citation type="submission" date="2021-03" db="EMBL/GenBank/DDBJ databases">
        <title>Genome Sequence of Bradyrhizobium vignae strain ISRA400.</title>
        <authorList>
            <person name="Tisa L.S."/>
            <person name="Svistoonoff S."/>
            <person name="Hocher V."/>
            <person name="Fall S."/>
            <person name="Zaiya A."/>
            <person name="Naing D."/>
            <person name="Niang N."/>
            <person name="Diouf A."/>
            <person name="Dasylva M.C."/>
            <person name="Toure O."/>
            <person name="Gueye M."/>
            <person name="Gully D."/>
            <person name="Tisseyre P."/>
            <person name="Simpson S."/>
            <person name="Morris K."/>
            <person name="Thomas W.K."/>
        </authorList>
    </citation>
    <scope>NUCLEOTIDE SEQUENCE [LARGE SCALE GENOMIC DNA]</scope>
    <source>
        <strain evidence="1 2">ISRA400</strain>
    </source>
</reference>
<organism evidence="1 2">
    <name type="scientific">Bradyrhizobium vignae</name>
    <dbReference type="NCBI Taxonomy" id="1549949"/>
    <lineage>
        <taxon>Bacteria</taxon>
        <taxon>Pseudomonadati</taxon>
        <taxon>Pseudomonadota</taxon>
        <taxon>Alphaproteobacteria</taxon>
        <taxon>Hyphomicrobiales</taxon>
        <taxon>Nitrobacteraceae</taxon>
        <taxon>Bradyrhizobium</taxon>
    </lineage>
</organism>
<dbReference type="RefSeq" id="WP_209295932.1">
    <property type="nucleotide sequence ID" value="NZ_JAGIKT010000059.1"/>
</dbReference>
<proteinExistence type="predicted"/>
<evidence type="ECO:0000313" key="1">
    <source>
        <dbReference type="EMBL" id="MBP0114210.1"/>
    </source>
</evidence>
<comment type="caution">
    <text evidence="1">The sequence shown here is derived from an EMBL/GenBank/DDBJ whole genome shotgun (WGS) entry which is preliminary data.</text>
</comment>
<accession>A0ABS4A2L9</accession>
<keyword evidence="2" id="KW-1185">Reference proteome</keyword>
<evidence type="ECO:0000313" key="2">
    <source>
        <dbReference type="Proteomes" id="UP000669317"/>
    </source>
</evidence>
<protein>
    <submittedName>
        <fullName evidence="1">Uncharacterized protein</fullName>
    </submittedName>
</protein>
<sequence length="155" mass="16435">MPAPSAPAPQLSSGSVALFRDDNWSSQRFDLSTGDFVPNQRQRLQSFTFDQATFVAFNLPVGTVMSLMDNVTSVPAGKTVADLSGCGRCVDLVGTGKTEAVDLRAVNMNDCVSSFFWPEVDLNLGAIELFDDAGSFASSTTVNIDSTPLSNTKAA</sequence>
<dbReference type="Proteomes" id="UP000669317">
    <property type="component" value="Unassembled WGS sequence"/>
</dbReference>
<name>A0ABS4A2L9_9BRAD</name>
<gene>
    <name evidence="1" type="ORF">JWS04_24610</name>
</gene>
<dbReference type="EMBL" id="JAGIKT010000059">
    <property type="protein sequence ID" value="MBP0114210.1"/>
    <property type="molecule type" value="Genomic_DNA"/>
</dbReference>